<evidence type="ECO:0000313" key="2">
    <source>
        <dbReference type="Proteomes" id="UP000552038"/>
    </source>
</evidence>
<name>A0AAP6ZS40_PAEAL</name>
<dbReference type="EMBL" id="JABFOR010000002">
    <property type="protein sequence ID" value="NOJ69408.1"/>
    <property type="molecule type" value="Genomic_DNA"/>
</dbReference>
<protein>
    <submittedName>
        <fullName evidence="1">Uncharacterized protein</fullName>
    </submittedName>
</protein>
<gene>
    <name evidence="1" type="ORF">HMI46_02390</name>
</gene>
<reference evidence="1 2" key="1">
    <citation type="submission" date="2020-05" db="EMBL/GenBank/DDBJ databases">
        <title>Whole genome sequencing and identification of novel metabolites from Paenibacillus alvei strain JR949.</title>
        <authorList>
            <person name="Rajendhran J."/>
            <person name="Sree Pranav P."/>
            <person name="Mahalakshmi B."/>
            <person name="Karthikeyan R."/>
        </authorList>
    </citation>
    <scope>NUCLEOTIDE SEQUENCE [LARGE SCALE GENOMIC DNA]</scope>
    <source>
        <strain evidence="1 2">JR949</strain>
    </source>
</reference>
<dbReference type="AlphaFoldDB" id="A0AAP6ZS40"/>
<organism evidence="1 2">
    <name type="scientific">Paenibacillus alvei</name>
    <name type="common">Bacillus alvei</name>
    <dbReference type="NCBI Taxonomy" id="44250"/>
    <lineage>
        <taxon>Bacteria</taxon>
        <taxon>Bacillati</taxon>
        <taxon>Bacillota</taxon>
        <taxon>Bacilli</taxon>
        <taxon>Bacillales</taxon>
        <taxon>Paenibacillaceae</taxon>
        <taxon>Paenibacillus</taxon>
    </lineage>
</organism>
<comment type="caution">
    <text evidence="1">The sequence shown here is derived from an EMBL/GenBank/DDBJ whole genome shotgun (WGS) entry which is preliminary data.</text>
</comment>
<dbReference type="Proteomes" id="UP000552038">
    <property type="component" value="Unassembled WGS sequence"/>
</dbReference>
<sequence>MDCPAGACSFTAEANRYGLDVVACDIAYDYTADDLERKGLQEVAHAIEQMEPAAKQYDWGYFGTIDGLRLHRLQALRECSAHRREEAHRYVPAVLPSRRP</sequence>
<accession>A0AAP6ZS40</accession>
<evidence type="ECO:0000313" key="1">
    <source>
        <dbReference type="EMBL" id="NOJ69408.1"/>
    </source>
</evidence>
<proteinExistence type="predicted"/>